<gene>
    <name evidence="3" type="ORF">BDZ94DRAFT_1237344</name>
</gene>
<dbReference type="Proteomes" id="UP000807353">
    <property type="component" value="Unassembled WGS sequence"/>
</dbReference>
<evidence type="ECO:0000313" key="3">
    <source>
        <dbReference type="EMBL" id="KAF9461842.1"/>
    </source>
</evidence>
<name>A0A9P6CDK6_9AGAR</name>
<keyword evidence="1" id="KW-0175">Coiled coil</keyword>
<sequence>MASNNAEINDLRAQVEGYRTKMSLLQQEVSLILDKSDKIELLRKRELEEACRARDHLEIKLQKYKMYVKQLERERDDLRESVTEFIDKVESNPGALNLWPRSHMEMQSFPDPVSGIDRNRVLVDMPELQVSYFVEEISRLKRQRDLEYQNSKQMQDLFETQIRILWAQVARRDAIIAACQEHASHHIDLAPNPSTIPRDRLTVPPLSDEQIIEALRKTMENNRALEAEVWTLGQKQIEPYKLERAKLASAQPVSASPALPRMAPAPPEVSVAPDSQNTEPILALQHEPALTEPGKLEPTIPGLHTATYPSNISDIPPASYRNADISHRPYLPQIDALDHQINYLSSKIDAFKEERNLLKEVLVLQQSGLSQDTTSGGVPRPVSAPKYIPEPSRHTISGTSQDLQTPWDIAPAQEQNSQEVNAETPPSLDPNAQILDIPLPGNDSNEARSYIPGSHEDYDGEISMELATPLTPSNIVLPGGVMMRTSRTQSPTGSDTNEESPRMIRPRILSSPLPASMPSSPTQRFQSPAATSLVAVEAELDLERLRRELSETQNRLRERDQEVAELRAMLQTVSGNEEGT</sequence>
<dbReference type="OrthoDB" id="2800708at2759"/>
<keyword evidence="4" id="KW-1185">Reference proteome</keyword>
<feature type="compositionally biased region" description="Polar residues" evidence="2">
    <location>
        <begin position="394"/>
        <end position="404"/>
    </location>
</feature>
<dbReference type="EMBL" id="MU150278">
    <property type="protein sequence ID" value="KAF9461842.1"/>
    <property type="molecule type" value="Genomic_DNA"/>
</dbReference>
<proteinExistence type="predicted"/>
<feature type="coiled-coil region" evidence="1">
    <location>
        <begin position="535"/>
        <end position="569"/>
    </location>
</feature>
<reference evidence="3" key="1">
    <citation type="submission" date="2020-11" db="EMBL/GenBank/DDBJ databases">
        <authorList>
            <consortium name="DOE Joint Genome Institute"/>
            <person name="Ahrendt S."/>
            <person name="Riley R."/>
            <person name="Andreopoulos W."/>
            <person name="Labutti K."/>
            <person name="Pangilinan J."/>
            <person name="Ruiz-Duenas F.J."/>
            <person name="Barrasa J.M."/>
            <person name="Sanchez-Garcia M."/>
            <person name="Camarero S."/>
            <person name="Miyauchi S."/>
            <person name="Serrano A."/>
            <person name="Linde D."/>
            <person name="Babiker R."/>
            <person name="Drula E."/>
            <person name="Ayuso-Fernandez I."/>
            <person name="Pacheco R."/>
            <person name="Padilla G."/>
            <person name="Ferreira P."/>
            <person name="Barriuso J."/>
            <person name="Kellner H."/>
            <person name="Castanera R."/>
            <person name="Alfaro M."/>
            <person name="Ramirez L."/>
            <person name="Pisabarro A.G."/>
            <person name="Kuo A."/>
            <person name="Tritt A."/>
            <person name="Lipzen A."/>
            <person name="He G."/>
            <person name="Yan M."/>
            <person name="Ng V."/>
            <person name="Cullen D."/>
            <person name="Martin F."/>
            <person name="Rosso M.-N."/>
            <person name="Henrissat B."/>
            <person name="Hibbett D."/>
            <person name="Martinez A.T."/>
            <person name="Grigoriev I.V."/>
        </authorList>
    </citation>
    <scope>NUCLEOTIDE SEQUENCE</scope>
    <source>
        <strain evidence="3">CBS 247.69</strain>
    </source>
</reference>
<organism evidence="3 4">
    <name type="scientific">Collybia nuda</name>
    <dbReference type="NCBI Taxonomy" id="64659"/>
    <lineage>
        <taxon>Eukaryota</taxon>
        <taxon>Fungi</taxon>
        <taxon>Dikarya</taxon>
        <taxon>Basidiomycota</taxon>
        <taxon>Agaricomycotina</taxon>
        <taxon>Agaricomycetes</taxon>
        <taxon>Agaricomycetidae</taxon>
        <taxon>Agaricales</taxon>
        <taxon>Tricholomatineae</taxon>
        <taxon>Clitocybaceae</taxon>
        <taxon>Collybia</taxon>
    </lineage>
</organism>
<comment type="caution">
    <text evidence="3">The sequence shown here is derived from an EMBL/GenBank/DDBJ whole genome shotgun (WGS) entry which is preliminary data.</text>
</comment>
<feature type="coiled-coil region" evidence="1">
    <location>
        <begin position="54"/>
        <end position="88"/>
    </location>
</feature>
<evidence type="ECO:0000256" key="1">
    <source>
        <dbReference type="SAM" id="Coils"/>
    </source>
</evidence>
<feature type="coiled-coil region" evidence="1">
    <location>
        <begin position="1"/>
        <end position="28"/>
    </location>
</feature>
<evidence type="ECO:0000256" key="2">
    <source>
        <dbReference type="SAM" id="MobiDB-lite"/>
    </source>
</evidence>
<feature type="region of interest" description="Disordered" evidence="2">
    <location>
        <begin position="369"/>
        <end position="456"/>
    </location>
</feature>
<accession>A0A9P6CDK6</accession>
<protein>
    <submittedName>
        <fullName evidence="3">Uncharacterized protein</fullName>
    </submittedName>
</protein>
<evidence type="ECO:0000313" key="4">
    <source>
        <dbReference type="Proteomes" id="UP000807353"/>
    </source>
</evidence>
<dbReference type="AlphaFoldDB" id="A0A9P6CDK6"/>